<organism evidence="5 6">
    <name type="scientific">Channa argus</name>
    <name type="common">Northern snakehead</name>
    <name type="synonym">Ophicephalus argus</name>
    <dbReference type="NCBI Taxonomy" id="215402"/>
    <lineage>
        <taxon>Eukaryota</taxon>
        <taxon>Metazoa</taxon>
        <taxon>Chordata</taxon>
        <taxon>Craniata</taxon>
        <taxon>Vertebrata</taxon>
        <taxon>Euteleostomi</taxon>
        <taxon>Actinopterygii</taxon>
        <taxon>Neopterygii</taxon>
        <taxon>Teleostei</taxon>
        <taxon>Neoteleostei</taxon>
        <taxon>Acanthomorphata</taxon>
        <taxon>Anabantaria</taxon>
        <taxon>Anabantiformes</taxon>
        <taxon>Channoidei</taxon>
        <taxon>Channidae</taxon>
        <taxon>Channa</taxon>
    </lineage>
</organism>
<dbReference type="EMBL" id="CM015722">
    <property type="protein sequence ID" value="KAF3695443.1"/>
    <property type="molecule type" value="Genomic_DNA"/>
</dbReference>
<dbReference type="InterPro" id="IPR001436">
    <property type="entry name" value="Alpha-crystallin/sHSP_animal"/>
</dbReference>
<dbReference type="SUPFAM" id="SSF49764">
    <property type="entry name" value="HSP20-like chaperones"/>
    <property type="match status" value="1"/>
</dbReference>
<feature type="compositionally biased region" description="Acidic residues" evidence="3">
    <location>
        <begin position="381"/>
        <end position="393"/>
    </location>
</feature>
<proteinExistence type="inferred from homology"/>
<evidence type="ECO:0000259" key="4">
    <source>
        <dbReference type="PROSITE" id="PS01031"/>
    </source>
</evidence>
<dbReference type="InterPro" id="IPR002068">
    <property type="entry name" value="A-crystallin/Hsp20_dom"/>
</dbReference>
<protein>
    <submittedName>
        <fullName evidence="5">Heat shock protein beta-1</fullName>
    </submittedName>
</protein>
<reference evidence="5 6" key="1">
    <citation type="submission" date="2019-02" db="EMBL/GenBank/DDBJ databases">
        <title>Opniocepnalus argus genome.</title>
        <authorList>
            <person name="Zhou C."/>
            <person name="Xiao S."/>
        </authorList>
    </citation>
    <scope>NUCLEOTIDE SEQUENCE [LARGE SCALE GENOMIC DNA]</scope>
    <source>
        <strain evidence="5">OARG1902GOOAL</strain>
        <tissue evidence="5">Muscle</tissue>
    </source>
</reference>
<dbReference type="InterPro" id="IPR008978">
    <property type="entry name" value="HSP20-like_chaperone"/>
</dbReference>
<dbReference type="GO" id="GO:0005634">
    <property type="term" value="C:nucleus"/>
    <property type="evidence" value="ECO:0007669"/>
    <property type="project" value="TreeGrafter"/>
</dbReference>
<sequence>MSGQADTEPSCGENSTGGPWFPQRKWWQSSRLFSQDVGLPPFLEPGDPWWMNVDWFQRSLAACSWPGYMPTPLFVPYISGSMQHPSKKINNEQHKWRVSLDVAHFAPTEISLSVRDGFLEVGGKHEERPDEHGLIARCFTRKYRLPAEIDATKLTSTLSVDGILTVEAPLPDTSVPAAIIIPIKTGDFHDELKNIDLFLLSFQMWQSADALSDSELLSIEMEVTEEQEEKHEREITSEAEPDSSRAPEASESAEDHGEESPLDVLDDQAHPGSSTAAFQRHEESREQKEETHEKPAEESHPSVSADGESTEGLQESSEHDETLKSQEAPDTDTSQQPADKEPAVSGEIPVMAGSGEAAEEITQPEDVQLGKSPPCELPCQELEDPDIQQEDTK</sequence>
<dbReference type="GO" id="GO:0042026">
    <property type="term" value="P:protein refolding"/>
    <property type="evidence" value="ECO:0007669"/>
    <property type="project" value="TreeGrafter"/>
</dbReference>
<dbReference type="Pfam" id="PF00011">
    <property type="entry name" value="HSP20"/>
    <property type="match status" value="1"/>
</dbReference>
<name>A0A6G1PZ45_CHAAH</name>
<evidence type="ECO:0000256" key="2">
    <source>
        <dbReference type="RuleBase" id="RU003616"/>
    </source>
</evidence>
<feature type="region of interest" description="Disordered" evidence="3">
    <location>
        <begin position="223"/>
        <end position="393"/>
    </location>
</feature>
<reference evidence="6" key="2">
    <citation type="submission" date="2019-02" db="EMBL/GenBank/DDBJ databases">
        <title>Opniocepnalus argus Var Kimnra genome.</title>
        <authorList>
            <person name="Zhou C."/>
            <person name="Xiao S."/>
        </authorList>
    </citation>
    <scope>NUCLEOTIDE SEQUENCE [LARGE SCALE GENOMIC DNA]</scope>
</reference>
<accession>A0A6G1PZ45</accession>
<dbReference type="GO" id="GO:0043066">
    <property type="term" value="P:negative regulation of apoptotic process"/>
    <property type="evidence" value="ECO:0007669"/>
    <property type="project" value="TreeGrafter"/>
</dbReference>
<evidence type="ECO:0000256" key="3">
    <source>
        <dbReference type="SAM" id="MobiDB-lite"/>
    </source>
</evidence>
<evidence type="ECO:0000313" key="5">
    <source>
        <dbReference type="EMBL" id="KAF3695443.1"/>
    </source>
</evidence>
<feature type="compositionally biased region" description="Polar residues" evidence="3">
    <location>
        <begin position="1"/>
        <end position="17"/>
    </location>
</feature>
<dbReference type="PANTHER" id="PTHR45640:SF7">
    <property type="entry name" value="HEAT SHOCK PROTEIN BETA-1"/>
    <property type="match status" value="1"/>
</dbReference>
<dbReference type="Proteomes" id="UP000503349">
    <property type="component" value="Chromosome 11"/>
</dbReference>
<dbReference type="GO" id="GO:0005737">
    <property type="term" value="C:cytoplasm"/>
    <property type="evidence" value="ECO:0007669"/>
    <property type="project" value="TreeGrafter"/>
</dbReference>
<feature type="region of interest" description="Disordered" evidence="3">
    <location>
        <begin position="1"/>
        <end position="21"/>
    </location>
</feature>
<evidence type="ECO:0000256" key="1">
    <source>
        <dbReference type="PROSITE-ProRule" id="PRU00285"/>
    </source>
</evidence>
<gene>
    <name evidence="5" type="ORF">EXN66_Car011119</name>
</gene>
<dbReference type="GO" id="GO:0009408">
    <property type="term" value="P:response to heat"/>
    <property type="evidence" value="ECO:0007669"/>
    <property type="project" value="TreeGrafter"/>
</dbReference>
<comment type="similarity">
    <text evidence="1 2">Belongs to the small heat shock protein (HSP20) family.</text>
</comment>
<dbReference type="PANTHER" id="PTHR45640">
    <property type="entry name" value="HEAT SHOCK PROTEIN HSP-12.2-RELATED"/>
    <property type="match status" value="1"/>
</dbReference>
<feature type="domain" description="SHSP" evidence="4">
    <location>
        <begin position="78"/>
        <end position="186"/>
    </location>
</feature>
<dbReference type="CDD" id="cd06526">
    <property type="entry name" value="metazoan_ACD"/>
    <property type="match status" value="1"/>
</dbReference>
<evidence type="ECO:0000313" key="6">
    <source>
        <dbReference type="Proteomes" id="UP000503349"/>
    </source>
</evidence>
<dbReference type="AlphaFoldDB" id="A0A6G1PZ45"/>
<dbReference type="PROSITE" id="PS01031">
    <property type="entry name" value="SHSP"/>
    <property type="match status" value="1"/>
</dbReference>
<feature type="compositionally biased region" description="Basic and acidic residues" evidence="3">
    <location>
        <begin position="279"/>
        <end position="300"/>
    </location>
</feature>
<keyword evidence="6" id="KW-1185">Reference proteome</keyword>
<keyword evidence="5" id="KW-0346">Stress response</keyword>
<dbReference type="Gene3D" id="2.60.40.790">
    <property type="match status" value="1"/>
</dbReference>
<dbReference type="GO" id="GO:0051082">
    <property type="term" value="F:unfolded protein binding"/>
    <property type="evidence" value="ECO:0007669"/>
    <property type="project" value="TreeGrafter"/>
</dbReference>
<dbReference type="PRINTS" id="PR00299">
    <property type="entry name" value="ACRYSTALLIN"/>
</dbReference>